<sequence>MPPRFVGLRAALLLLVALAGTAVVVYETFWNDFSSLNHYEALGVPETAQLKDIKRAFRERSLQYHPDKASVSQSAELNTKRFHRISGEETDIRCNS</sequence>
<dbReference type="Gene3D" id="1.10.287.110">
    <property type="entry name" value="DnaJ domain"/>
    <property type="match status" value="1"/>
</dbReference>
<dbReference type="Proteomes" id="UP000019132">
    <property type="component" value="Unassembled WGS sequence"/>
</dbReference>
<name>K3X8U7_GLOUD</name>
<feature type="chain" id="PRO_5003868441" description="J domain-containing protein" evidence="1">
    <location>
        <begin position="22"/>
        <end position="96"/>
    </location>
</feature>
<dbReference type="Pfam" id="PF00226">
    <property type="entry name" value="DnaJ"/>
    <property type="match status" value="1"/>
</dbReference>
<organism evidence="3 4">
    <name type="scientific">Globisporangium ultimum (strain ATCC 200006 / CBS 805.95 / DAOM BR144)</name>
    <name type="common">Pythium ultimum</name>
    <dbReference type="NCBI Taxonomy" id="431595"/>
    <lineage>
        <taxon>Eukaryota</taxon>
        <taxon>Sar</taxon>
        <taxon>Stramenopiles</taxon>
        <taxon>Oomycota</taxon>
        <taxon>Peronosporomycetes</taxon>
        <taxon>Pythiales</taxon>
        <taxon>Pythiaceae</taxon>
        <taxon>Globisporangium</taxon>
    </lineage>
</organism>
<feature type="signal peptide" evidence="1">
    <location>
        <begin position="1"/>
        <end position="21"/>
    </location>
</feature>
<reference evidence="3" key="3">
    <citation type="submission" date="2015-02" db="UniProtKB">
        <authorList>
            <consortium name="EnsemblProtists"/>
        </authorList>
    </citation>
    <scope>IDENTIFICATION</scope>
    <source>
        <strain evidence="3">DAOM BR144</strain>
    </source>
</reference>
<dbReference type="InterPro" id="IPR001623">
    <property type="entry name" value="DnaJ_domain"/>
</dbReference>
<reference evidence="4" key="1">
    <citation type="journal article" date="2010" name="Genome Biol.">
        <title>Genome sequence of the necrotrophic plant pathogen Pythium ultimum reveals original pathogenicity mechanisms and effector repertoire.</title>
        <authorList>
            <person name="Levesque C.A."/>
            <person name="Brouwer H."/>
            <person name="Cano L."/>
            <person name="Hamilton J.P."/>
            <person name="Holt C."/>
            <person name="Huitema E."/>
            <person name="Raffaele S."/>
            <person name="Robideau G.P."/>
            <person name="Thines M."/>
            <person name="Win J."/>
            <person name="Zerillo M.M."/>
            <person name="Beakes G.W."/>
            <person name="Boore J.L."/>
            <person name="Busam D."/>
            <person name="Dumas B."/>
            <person name="Ferriera S."/>
            <person name="Fuerstenberg S.I."/>
            <person name="Gachon C.M."/>
            <person name="Gaulin E."/>
            <person name="Govers F."/>
            <person name="Grenville-Briggs L."/>
            <person name="Horner N."/>
            <person name="Hostetler J."/>
            <person name="Jiang R.H."/>
            <person name="Johnson J."/>
            <person name="Krajaejun T."/>
            <person name="Lin H."/>
            <person name="Meijer H.J."/>
            <person name="Moore B."/>
            <person name="Morris P."/>
            <person name="Phuntmart V."/>
            <person name="Puiu D."/>
            <person name="Shetty J."/>
            <person name="Stajich J.E."/>
            <person name="Tripathy S."/>
            <person name="Wawra S."/>
            <person name="van West P."/>
            <person name="Whitty B.R."/>
            <person name="Coutinho P.M."/>
            <person name="Henrissat B."/>
            <person name="Martin F."/>
            <person name="Thomas P.D."/>
            <person name="Tyler B.M."/>
            <person name="De Vries R.P."/>
            <person name="Kamoun S."/>
            <person name="Yandell M."/>
            <person name="Tisserat N."/>
            <person name="Buell C.R."/>
        </authorList>
    </citation>
    <scope>NUCLEOTIDE SEQUENCE</scope>
    <source>
        <strain evidence="4">DAOM:BR144</strain>
    </source>
</reference>
<evidence type="ECO:0000259" key="2">
    <source>
        <dbReference type="PROSITE" id="PS50076"/>
    </source>
</evidence>
<dbReference type="PROSITE" id="PS50076">
    <property type="entry name" value="DNAJ_2"/>
    <property type="match status" value="1"/>
</dbReference>
<dbReference type="SUPFAM" id="SSF46565">
    <property type="entry name" value="Chaperone J-domain"/>
    <property type="match status" value="1"/>
</dbReference>
<evidence type="ECO:0000313" key="4">
    <source>
        <dbReference type="Proteomes" id="UP000019132"/>
    </source>
</evidence>
<evidence type="ECO:0000256" key="1">
    <source>
        <dbReference type="SAM" id="SignalP"/>
    </source>
</evidence>
<reference evidence="4" key="2">
    <citation type="submission" date="2010-04" db="EMBL/GenBank/DDBJ databases">
        <authorList>
            <person name="Buell R."/>
            <person name="Hamilton J."/>
            <person name="Hostetler J."/>
        </authorList>
    </citation>
    <scope>NUCLEOTIDE SEQUENCE [LARGE SCALE GENOMIC DNA]</scope>
    <source>
        <strain evidence="4">DAOM:BR144</strain>
    </source>
</reference>
<protein>
    <recommendedName>
        <fullName evidence="2">J domain-containing protein</fullName>
    </recommendedName>
</protein>
<dbReference type="HOGENOM" id="CLU_2364291_0_0_1"/>
<accession>K3X8U7</accession>
<dbReference type="EMBL" id="GL376597">
    <property type="status" value="NOT_ANNOTATED_CDS"/>
    <property type="molecule type" value="Genomic_DNA"/>
</dbReference>
<dbReference type="InterPro" id="IPR036869">
    <property type="entry name" value="J_dom_sf"/>
</dbReference>
<dbReference type="EnsemblProtists" id="PYU1_T013646">
    <property type="protein sequence ID" value="PYU1_T013646"/>
    <property type="gene ID" value="PYU1_G013617"/>
</dbReference>
<dbReference type="InParanoid" id="K3X8U7"/>
<dbReference type="VEuPathDB" id="FungiDB:PYU1_G013617"/>
<dbReference type="CDD" id="cd06257">
    <property type="entry name" value="DnaJ"/>
    <property type="match status" value="1"/>
</dbReference>
<dbReference type="PRINTS" id="PR00625">
    <property type="entry name" value="JDOMAIN"/>
</dbReference>
<keyword evidence="1" id="KW-0732">Signal</keyword>
<dbReference type="PANTHER" id="PTHR24074">
    <property type="entry name" value="CO-CHAPERONE PROTEIN DJLA"/>
    <property type="match status" value="1"/>
</dbReference>
<dbReference type="SMART" id="SM00271">
    <property type="entry name" value="DnaJ"/>
    <property type="match status" value="1"/>
</dbReference>
<proteinExistence type="predicted"/>
<dbReference type="AlphaFoldDB" id="K3X8U7"/>
<evidence type="ECO:0000313" key="3">
    <source>
        <dbReference type="EnsemblProtists" id="PYU1_T013646"/>
    </source>
</evidence>
<feature type="domain" description="J" evidence="2">
    <location>
        <begin position="37"/>
        <end position="96"/>
    </location>
</feature>
<dbReference type="InterPro" id="IPR050817">
    <property type="entry name" value="DjlA_DnaK_co-chaperone"/>
</dbReference>
<keyword evidence="4" id="KW-1185">Reference proteome</keyword>